<evidence type="ECO:0000313" key="1">
    <source>
        <dbReference type="EMBL" id="DAD71128.1"/>
    </source>
</evidence>
<dbReference type="EMBL" id="BK015876">
    <property type="protein sequence ID" value="DAD71128.1"/>
    <property type="molecule type" value="Genomic_DNA"/>
</dbReference>
<organism evidence="1">
    <name type="scientific">Podoviridae sp. ctiuS14</name>
    <dbReference type="NCBI Taxonomy" id="2827620"/>
    <lineage>
        <taxon>Viruses</taxon>
        <taxon>Duplodnaviria</taxon>
        <taxon>Heunggongvirae</taxon>
        <taxon>Uroviricota</taxon>
        <taxon>Caudoviricetes</taxon>
    </lineage>
</organism>
<proteinExistence type="predicted"/>
<name>A0A8S5LMQ5_9CAUD</name>
<sequence length="93" mass="11258">MNLKELYEKLKEVTKCSYTEWSEQAITLDVKEYRFCWTKGKGLSVVTKRDTRMRIELTDVDVDISEYHNSHQIYIKLIHKTEIGEIYFYEEKQ</sequence>
<accession>A0A8S5LMQ5</accession>
<protein>
    <submittedName>
        <fullName evidence="1">Uncharacterized protein</fullName>
    </submittedName>
</protein>
<reference evidence="1" key="1">
    <citation type="journal article" date="2021" name="Proc. Natl. Acad. Sci. U.S.A.">
        <title>A Catalog of Tens of Thousands of Viruses from Human Metagenomes Reveals Hidden Associations with Chronic Diseases.</title>
        <authorList>
            <person name="Tisza M.J."/>
            <person name="Buck C.B."/>
        </authorList>
    </citation>
    <scope>NUCLEOTIDE SEQUENCE</scope>
    <source>
        <strain evidence="1">CtiuS14</strain>
    </source>
</reference>